<feature type="compositionally biased region" description="Low complexity" evidence="1">
    <location>
        <begin position="25"/>
        <end position="40"/>
    </location>
</feature>
<protein>
    <recommendedName>
        <fullName evidence="5">LGFP repeat-containing protein</fullName>
    </recommendedName>
</protein>
<accession>A0A255G6Y6</accession>
<reference evidence="3 4" key="1">
    <citation type="submission" date="2017-07" db="EMBL/GenBank/DDBJ databases">
        <title>Draft whole genome sequences of clinical Proprionibacteriaceae strains.</title>
        <authorList>
            <person name="Bernier A.-M."/>
            <person name="Bernard K."/>
            <person name="Domingo M.-C."/>
        </authorList>
    </citation>
    <scope>NUCLEOTIDE SEQUENCE [LARGE SCALE GENOMIC DNA]</scope>
    <source>
        <strain evidence="3 4">NML 030167</strain>
    </source>
</reference>
<keyword evidence="4" id="KW-1185">Reference proteome</keyword>
<dbReference type="Pfam" id="PF08310">
    <property type="entry name" value="LGFP"/>
    <property type="match status" value="2"/>
</dbReference>
<feature type="region of interest" description="Disordered" evidence="1">
    <location>
        <begin position="25"/>
        <end position="47"/>
    </location>
</feature>
<feature type="chain" id="PRO_5012535891" description="LGFP repeat-containing protein" evidence="2">
    <location>
        <begin position="27"/>
        <end position="285"/>
    </location>
</feature>
<keyword evidence="2" id="KW-0732">Signal</keyword>
<organism evidence="3 4">
    <name type="scientific">Enemella evansiae</name>
    <dbReference type="NCBI Taxonomy" id="2016499"/>
    <lineage>
        <taxon>Bacteria</taxon>
        <taxon>Bacillati</taxon>
        <taxon>Actinomycetota</taxon>
        <taxon>Actinomycetes</taxon>
        <taxon>Propionibacteriales</taxon>
        <taxon>Propionibacteriaceae</taxon>
        <taxon>Enemella</taxon>
    </lineage>
</organism>
<comment type="caution">
    <text evidence="3">The sequence shown here is derived from an EMBL/GenBank/DDBJ whole genome shotgun (WGS) entry which is preliminary data.</text>
</comment>
<feature type="signal peptide" evidence="2">
    <location>
        <begin position="1"/>
        <end position="26"/>
    </location>
</feature>
<evidence type="ECO:0000313" key="4">
    <source>
        <dbReference type="Proteomes" id="UP000215896"/>
    </source>
</evidence>
<proteinExistence type="predicted"/>
<evidence type="ECO:0008006" key="5">
    <source>
        <dbReference type="Google" id="ProtNLM"/>
    </source>
</evidence>
<evidence type="ECO:0000313" key="3">
    <source>
        <dbReference type="EMBL" id="OYO11678.1"/>
    </source>
</evidence>
<dbReference type="EMBL" id="NMVO01000015">
    <property type="protein sequence ID" value="OYO11678.1"/>
    <property type="molecule type" value="Genomic_DNA"/>
</dbReference>
<dbReference type="RefSeq" id="WP_094406097.1">
    <property type="nucleotide sequence ID" value="NZ_NMVO01000015.1"/>
</dbReference>
<dbReference type="OrthoDB" id="3725384at2"/>
<dbReference type="InterPro" id="IPR013207">
    <property type="entry name" value="LGFP"/>
</dbReference>
<evidence type="ECO:0000256" key="1">
    <source>
        <dbReference type="SAM" id="MobiDB-lite"/>
    </source>
</evidence>
<dbReference type="Proteomes" id="UP000215896">
    <property type="component" value="Unassembled WGS sequence"/>
</dbReference>
<evidence type="ECO:0000256" key="2">
    <source>
        <dbReference type="SAM" id="SignalP"/>
    </source>
</evidence>
<gene>
    <name evidence="3" type="ORF">CGZ94_14770</name>
</gene>
<dbReference type="AlphaFoldDB" id="A0A255G6Y6"/>
<name>A0A255G6Y6_9ACTN</name>
<sequence length="285" mass="31327">MSPHRLAAAVIAALTILITSQAPAYAAPTPTPKGAATVAPRTAEPRTDPRYYDKALAQNYAEARNRNPWLGAYLEGKLYEDPGGWGTLCGSYCWGRHENGIVVVSSSSVPSADTTGWGHAIRYPLAQRYLGWFQNNTMPVGHAVTDSFCGLAQGGCGVHTTGGSVYWSPNTGTHWVRGRIKDRWNATGWENGRLGYPISDEFCGLRDGGCGTHFQNGSIYWTPGTDAWDVGGLFFQVWRDSGWENGWLRYPTGPEVRSGDVVTQQFQGGWLSYNFRTGQLQQNRR</sequence>